<sequence length="57" mass="6219">MGQAFRKLLDSILGNTEMRVVMLGLDAAGKTTTLYRLQPGKALTTIPTVGTHYKLLN</sequence>
<evidence type="ECO:0008006" key="11">
    <source>
        <dbReference type="Google" id="ProtNLM"/>
    </source>
</evidence>
<dbReference type="SUPFAM" id="SSF52540">
    <property type="entry name" value="P-loop containing nucleoside triphosphate hydrolases"/>
    <property type="match status" value="1"/>
</dbReference>
<keyword evidence="10" id="KW-1185">Reference proteome</keyword>
<evidence type="ECO:0000313" key="9">
    <source>
        <dbReference type="EnsemblPlants" id="Kaladp0197s0003.1.v1.1"/>
    </source>
</evidence>
<evidence type="ECO:0000256" key="4">
    <source>
        <dbReference type="ARBA" id="ARBA00022892"/>
    </source>
</evidence>
<feature type="binding site" evidence="8">
    <location>
        <position position="48"/>
    </location>
    <ligand>
        <name>Mg(2+)</name>
        <dbReference type="ChEBI" id="CHEBI:18420"/>
    </ligand>
</feature>
<comment type="similarity">
    <text evidence="1">Belongs to the small GTPase superfamily. Arf family.</text>
</comment>
<keyword evidence="5" id="KW-0653">Protein transport</keyword>
<keyword evidence="8" id="KW-0479">Metal-binding</keyword>
<dbReference type="GO" id="GO:0003924">
    <property type="term" value="F:GTPase activity"/>
    <property type="evidence" value="ECO:0007669"/>
    <property type="project" value="InterPro"/>
</dbReference>
<evidence type="ECO:0000256" key="6">
    <source>
        <dbReference type="ARBA" id="ARBA00023134"/>
    </source>
</evidence>
<keyword evidence="3 7" id="KW-0547">Nucleotide-binding</keyword>
<dbReference type="Gramene" id="Kaladp0197s0003.1.v1.1">
    <property type="protein sequence ID" value="Kaladp0197s0003.1.v1.1"/>
    <property type="gene ID" value="Kaladp0197s0003.v1.1"/>
</dbReference>
<evidence type="ECO:0000256" key="8">
    <source>
        <dbReference type="PIRSR" id="PIRSR606689-2"/>
    </source>
</evidence>
<name>A0A7N0V9L1_KALFE</name>
<evidence type="ECO:0000256" key="2">
    <source>
        <dbReference type="ARBA" id="ARBA00022707"/>
    </source>
</evidence>
<feature type="binding site" evidence="8">
    <location>
        <position position="31"/>
    </location>
    <ligand>
        <name>Mg(2+)</name>
        <dbReference type="ChEBI" id="CHEBI:18420"/>
    </ligand>
</feature>
<keyword evidence="4" id="KW-0931">ER-Golgi transport</keyword>
<keyword evidence="8" id="KW-0460">Magnesium</keyword>
<keyword evidence="6 7" id="KW-0342">GTP-binding</keyword>
<keyword evidence="5" id="KW-0813">Transport</keyword>
<dbReference type="GO" id="GO:0005525">
    <property type="term" value="F:GTP binding"/>
    <property type="evidence" value="ECO:0007669"/>
    <property type="project" value="UniProtKB-KW"/>
</dbReference>
<keyword evidence="2" id="KW-0519">Myristate</keyword>
<dbReference type="AlphaFoldDB" id="A0A7N0V9L1"/>
<dbReference type="Pfam" id="PF00025">
    <property type="entry name" value="Arf"/>
    <property type="match status" value="1"/>
</dbReference>
<evidence type="ECO:0000256" key="1">
    <source>
        <dbReference type="ARBA" id="ARBA00010290"/>
    </source>
</evidence>
<dbReference type="Proteomes" id="UP000594263">
    <property type="component" value="Unplaced"/>
</dbReference>
<dbReference type="InterPro" id="IPR027417">
    <property type="entry name" value="P-loop_NTPase"/>
</dbReference>
<evidence type="ECO:0000256" key="3">
    <source>
        <dbReference type="ARBA" id="ARBA00022741"/>
    </source>
</evidence>
<evidence type="ECO:0000313" key="10">
    <source>
        <dbReference type="Proteomes" id="UP000594263"/>
    </source>
</evidence>
<dbReference type="InterPro" id="IPR006689">
    <property type="entry name" value="Small_GTPase_ARF/SAR"/>
</dbReference>
<feature type="binding site" evidence="7">
    <location>
        <begin position="24"/>
        <end position="31"/>
    </location>
    <ligand>
        <name>GTP</name>
        <dbReference type="ChEBI" id="CHEBI:37565"/>
    </ligand>
</feature>
<accession>A0A7N0V9L1</accession>
<proteinExistence type="inferred from homology"/>
<organism evidence="9 10">
    <name type="scientific">Kalanchoe fedtschenkoi</name>
    <name type="common">Lavender scallops</name>
    <name type="synonym">South American air plant</name>
    <dbReference type="NCBI Taxonomy" id="63787"/>
    <lineage>
        <taxon>Eukaryota</taxon>
        <taxon>Viridiplantae</taxon>
        <taxon>Streptophyta</taxon>
        <taxon>Embryophyta</taxon>
        <taxon>Tracheophyta</taxon>
        <taxon>Spermatophyta</taxon>
        <taxon>Magnoliopsida</taxon>
        <taxon>eudicotyledons</taxon>
        <taxon>Gunneridae</taxon>
        <taxon>Pentapetalae</taxon>
        <taxon>Saxifragales</taxon>
        <taxon>Crassulaceae</taxon>
        <taxon>Kalanchoe</taxon>
    </lineage>
</organism>
<reference evidence="9" key="1">
    <citation type="submission" date="2021-01" db="UniProtKB">
        <authorList>
            <consortium name="EnsemblPlants"/>
        </authorList>
    </citation>
    <scope>IDENTIFICATION</scope>
</reference>
<keyword evidence="2" id="KW-0449">Lipoprotein</keyword>
<dbReference type="GO" id="GO:0046872">
    <property type="term" value="F:metal ion binding"/>
    <property type="evidence" value="ECO:0007669"/>
    <property type="project" value="UniProtKB-KW"/>
</dbReference>
<protein>
    <recommendedName>
        <fullName evidence="11">ADP-ribosylation factor</fullName>
    </recommendedName>
</protein>
<dbReference type="GO" id="GO:0015031">
    <property type="term" value="P:protein transport"/>
    <property type="evidence" value="ECO:0007669"/>
    <property type="project" value="UniProtKB-KW"/>
</dbReference>
<dbReference type="PANTHER" id="PTHR11711">
    <property type="entry name" value="ADP RIBOSYLATION FACTOR-RELATED"/>
    <property type="match status" value="1"/>
</dbReference>
<dbReference type="Gene3D" id="3.40.50.300">
    <property type="entry name" value="P-loop containing nucleotide triphosphate hydrolases"/>
    <property type="match status" value="1"/>
</dbReference>
<evidence type="ECO:0000256" key="7">
    <source>
        <dbReference type="PIRSR" id="PIRSR606689-1"/>
    </source>
</evidence>
<dbReference type="InterPro" id="IPR024156">
    <property type="entry name" value="Small_GTPase_ARF"/>
</dbReference>
<dbReference type="EnsemblPlants" id="Kaladp0197s0003.1.v1.1">
    <property type="protein sequence ID" value="Kaladp0197s0003.1.v1.1"/>
    <property type="gene ID" value="Kaladp0197s0003.v1.1"/>
</dbReference>
<evidence type="ECO:0000256" key="5">
    <source>
        <dbReference type="ARBA" id="ARBA00022927"/>
    </source>
</evidence>
<dbReference type="GO" id="GO:0016192">
    <property type="term" value="P:vesicle-mediated transport"/>
    <property type="evidence" value="ECO:0007669"/>
    <property type="project" value="UniProtKB-KW"/>
</dbReference>